<protein>
    <submittedName>
        <fullName evidence="1">Pili assembly chaperone</fullName>
    </submittedName>
</protein>
<evidence type="ECO:0000313" key="4">
    <source>
        <dbReference type="Proteomes" id="UP000460875"/>
    </source>
</evidence>
<evidence type="ECO:0000313" key="2">
    <source>
        <dbReference type="EMBL" id="MWR41509.1"/>
    </source>
</evidence>
<gene>
    <name evidence="2" type="ORF">GP975_26430</name>
    <name evidence="1" type="ORF">GQA06_18815</name>
</gene>
<dbReference type="Proteomes" id="UP000430387">
    <property type="component" value="Unassembled WGS sequence"/>
</dbReference>
<evidence type="ECO:0000313" key="3">
    <source>
        <dbReference type="Proteomes" id="UP000430387"/>
    </source>
</evidence>
<name>A0A6D0ICQ2_ECOLX</name>
<dbReference type="AlphaFoldDB" id="A0A6D0ICQ2"/>
<feature type="non-terminal residue" evidence="1">
    <location>
        <position position="1"/>
    </location>
</feature>
<comment type="caution">
    <text evidence="1">The sequence shown here is derived from an EMBL/GenBank/DDBJ whole genome shotgun (WGS) entry which is preliminary data.</text>
</comment>
<dbReference type="EMBL" id="WTQT01001080">
    <property type="protein sequence ID" value="MWR41509.1"/>
    <property type="molecule type" value="Genomic_DNA"/>
</dbReference>
<organism evidence="1 3">
    <name type="scientific">Escherichia coli</name>
    <dbReference type="NCBI Taxonomy" id="562"/>
    <lineage>
        <taxon>Bacteria</taxon>
        <taxon>Pseudomonadati</taxon>
        <taxon>Pseudomonadota</taxon>
        <taxon>Gammaproteobacteria</taxon>
        <taxon>Enterobacterales</taxon>
        <taxon>Enterobacteriaceae</taxon>
        <taxon>Escherichia</taxon>
    </lineage>
</organism>
<accession>A0A6D0ICQ2</accession>
<dbReference type="Proteomes" id="UP000460875">
    <property type="component" value="Unassembled WGS sequence"/>
</dbReference>
<sequence>APCHVAWRAINDYGGLSAKKEQNLP</sequence>
<proteinExistence type="predicted"/>
<dbReference type="EMBL" id="WTQJ01000720">
    <property type="protein sequence ID" value="MWR15827.1"/>
    <property type="molecule type" value="Genomic_DNA"/>
</dbReference>
<reference evidence="3 4" key="1">
    <citation type="submission" date="2019-12" db="EMBL/GenBank/DDBJ databases">
        <title>Enteriobacteria Tanzani isolates_8377-8380.</title>
        <authorList>
            <person name="Subbiah M."/>
            <person name="Call D."/>
        </authorList>
    </citation>
    <scope>NUCLEOTIDE SEQUENCE [LARGE SCALE GENOMIC DNA]</scope>
    <source>
        <strain evidence="2 4">8379wE2</strain>
        <strain evidence="1 3">8380wG1</strain>
    </source>
</reference>
<evidence type="ECO:0000313" key="1">
    <source>
        <dbReference type="EMBL" id="MWR15827.1"/>
    </source>
</evidence>